<dbReference type="SUPFAM" id="SSF46689">
    <property type="entry name" value="Homeodomain-like"/>
    <property type="match status" value="1"/>
</dbReference>
<accession>A0A2M8EYU3</accession>
<dbReference type="InterPro" id="IPR036388">
    <property type="entry name" value="WH-like_DNA-bd_sf"/>
</dbReference>
<gene>
    <name evidence="1" type="ORF">CO051_03710</name>
</gene>
<proteinExistence type="predicted"/>
<evidence type="ECO:0000313" key="1">
    <source>
        <dbReference type="EMBL" id="PJC31801.1"/>
    </source>
</evidence>
<dbReference type="Gene3D" id="1.10.10.10">
    <property type="entry name" value="Winged helix-like DNA-binding domain superfamily/Winged helix DNA-binding domain"/>
    <property type="match status" value="1"/>
</dbReference>
<evidence type="ECO:0000313" key="2">
    <source>
        <dbReference type="Proteomes" id="UP000231383"/>
    </source>
</evidence>
<dbReference type="InterPro" id="IPR009057">
    <property type="entry name" value="Homeodomain-like_sf"/>
</dbReference>
<reference evidence="2" key="1">
    <citation type="submission" date="2017-09" db="EMBL/GenBank/DDBJ databases">
        <title>Depth-based differentiation of microbial function through sediment-hosted aquifers and enrichment of novel symbionts in the deep terrestrial subsurface.</title>
        <authorList>
            <person name="Probst A.J."/>
            <person name="Ladd B."/>
            <person name="Jarett J.K."/>
            <person name="Geller-Mcgrath D.E."/>
            <person name="Sieber C.M.K."/>
            <person name="Emerson J.B."/>
            <person name="Anantharaman K."/>
            <person name="Thomas B.C."/>
            <person name="Malmstrom R."/>
            <person name="Stieglmeier M."/>
            <person name="Klingl A."/>
            <person name="Woyke T."/>
            <person name="Ryan C.M."/>
            <person name="Banfield J.F."/>
        </authorList>
    </citation>
    <scope>NUCLEOTIDE SEQUENCE [LARGE SCALE GENOMIC DNA]</scope>
</reference>
<dbReference type="EMBL" id="PFSC01000103">
    <property type="protein sequence ID" value="PJC31801.1"/>
    <property type="molecule type" value="Genomic_DNA"/>
</dbReference>
<sequence length="103" mass="11914">MTSLNALFNEGEHLPLIPSKLLRSFSFISTDPKIRSGWPHIKNTRVLVTDIFRAQVRGNTIESMVKDFKSMGIKINSEALEEAYKFTLEWLHYLNEKEKNNTS</sequence>
<protein>
    <recommendedName>
        <fullName evidence="3">DUF433 domain-containing protein</fullName>
    </recommendedName>
</protein>
<evidence type="ECO:0008006" key="3">
    <source>
        <dbReference type="Google" id="ProtNLM"/>
    </source>
</evidence>
<dbReference type="InterPro" id="IPR007367">
    <property type="entry name" value="DUF433"/>
</dbReference>
<dbReference type="AlphaFoldDB" id="A0A2M8EYU3"/>
<name>A0A2M8EYU3_9BACT</name>
<organism evidence="1 2">
    <name type="scientific">Candidatus Roizmanbacteria bacterium CG_4_9_14_0_2_um_filter_39_13</name>
    <dbReference type="NCBI Taxonomy" id="1974839"/>
    <lineage>
        <taxon>Bacteria</taxon>
        <taxon>Candidatus Roizmaniibacteriota</taxon>
    </lineage>
</organism>
<dbReference type="Proteomes" id="UP000231383">
    <property type="component" value="Unassembled WGS sequence"/>
</dbReference>
<comment type="caution">
    <text evidence="1">The sequence shown here is derived from an EMBL/GenBank/DDBJ whole genome shotgun (WGS) entry which is preliminary data.</text>
</comment>
<dbReference type="Pfam" id="PF04255">
    <property type="entry name" value="DUF433"/>
    <property type="match status" value="1"/>
</dbReference>